<gene>
    <name evidence="1" type="ORF">FJT64_009492</name>
</gene>
<name>A0A6A4VTA2_AMPAM</name>
<organism evidence="1 2">
    <name type="scientific">Amphibalanus amphitrite</name>
    <name type="common">Striped barnacle</name>
    <name type="synonym">Balanus amphitrite</name>
    <dbReference type="NCBI Taxonomy" id="1232801"/>
    <lineage>
        <taxon>Eukaryota</taxon>
        <taxon>Metazoa</taxon>
        <taxon>Ecdysozoa</taxon>
        <taxon>Arthropoda</taxon>
        <taxon>Crustacea</taxon>
        <taxon>Multicrustacea</taxon>
        <taxon>Cirripedia</taxon>
        <taxon>Thoracica</taxon>
        <taxon>Thoracicalcarea</taxon>
        <taxon>Balanomorpha</taxon>
        <taxon>Balanoidea</taxon>
        <taxon>Balanidae</taxon>
        <taxon>Amphibalaninae</taxon>
        <taxon>Amphibalanus</taxon>
    </lineage>
</organism>
<accession>A0A6A4VTA2</accession>
<evidence type="ECO:0000313" key="2">
    <source>
        <dbReference type="Proteomes" id="UP000440578"/>
    </source>
</evidence>
<dbReference type="AlphaFoldDB" id="A0A6A4VTA2"/>
<protein>
    <submittedName>
        <fullName evidence="1">Uncharacterized protein</fullName>
    </submittedName>
</protein>
<evidence type="ECO:0000313" key="1">
    <source>
        <dbReference type="EMBL" id="KAF0292551.1"/>
    </source>
</evidence>
<sequence length="166" mass="18277">MDSPWWLVNEYGTSLPSSIITINVTDQHGVSYRGPNATEYTNVTTAALPAQAGQTDAKLSVQEAPKLYNLGVTECCPRPQRQHADRAYSVSGLVSGRAVAPLFRRCSIGYAKEIVDCFEEGKSRAAGPFLNVRVESVSSNAFRVRWDEPDKKRRQKSRSTGEAGRI</sequence>
<keyword evidence="2" id="KW-1185">Reference proteome</keyword>
<dbReference type="EMBL" id="VIIS01001805">
    <property type="protein sequence ID" value="KAF0292551.1"/>
    <property type="molecule type" value="Genomic_DNA"/>
</dbReference>
<dbReference type="OrthoDB" id="5843172at2759"/>
<reference evidence="1 2" key="1">
    <citation type="submission" date="2019-07" db="EMBL/GenBank/DDBJ databases">
        <title>Draft genome assembly of a fouling barnacle, Amphibalanus amphitrite (Darwin, 1854): The first reference genome for Thecostraca.</title>
        <authorList>
            <person name="Kim W."/>
        </authorList>
    </citation>
    <scope>NUCLEOTIDE SEQUENCE [LARGE SCALE GENOMIC DNA]</scope>
    <source>
        <strain evidence="1">SNU_AA5</strain>
        <tissue evidence="1">Soma without cirri and trophi</tissue>
    </source>
</reference>
<dbReference type="Proteomes" id="UP000440578">
    <property type="component" value="Unassembled WGS sequence"/>
</dbReference>
<proteinExistence type="predicted"/>
<comment type="caution">
    <text evidence="1">The sequence shown here is derived from an EMBL/GenBank/DDBJ whole genome shotgun (WGS) entry which is preliminary data.</text>
</comment>